<dbReference type="InterPro" id="IPR001254">
    <property type="entry name" value="Trypsin_dom"/>
</dbReference>
<dbReference type="InterPro" id="IPR043504">
    <property type="entry name" value="Peptidase_S1_PA_chymotrypsin"/>
</dbReference>
<keyword evidence="5" id="KW-0325">Glycoprotein</keyword>
<evidence type="ECO:0000259" key="6">
    <source>
        <dbReference type="PROSITE" id="PS50240"/>
    </source>
</evidence>
<dbReference type="AlphaFoldDB" id="E4X6E8"/>
<dbReference type="OrthoDB" id="531708at2759"/>
<evidence type="ECO:0000256" key="1">
    <source>
        <dbReference type="ARBA" id="ARBA00022670"/>
    </source>
</evidence>
<keyword evidence="4" id="KW-1015">Disulfide bond</keyword>
<dbReference type="PANTHER" id="PTHR24253:SF159">
    <property type="entry name" value="SERINE PROTEASE 42"/>
    <property type="match status" value="1"/>
</dbReference>
<proteinExistence type="predicted"/>
<keyword evidence="2" id="KW-0732">Signal</keyword>
<reference evidence="7" key="1">
    <citation type="journal article" date="2010" name="Science">
        <title>Plasticity of animal genome architecture unmasked by rapid evolution of a pelagic tunicate.</title>
        <authorList>
            <person name="Denoeud F."/>
            <person name="Henriet S."/>
            <person name="Mungpakdee S."/>
            <person name="Aury J.M."/>
            <person name="Da Silva C."/>
            <person name="Brinkmann H."/>
            <person name="Mikhaleva J."/>
            <person name="Olsen L.C."/>
            <person name="Jubin C."/>
            <person name="Canestro C."/>
            <person name="Bouquet J.M."/>
            <person name="Danks G."/>
            <person name="Poulain J."/>
            <person name="Campsteijn C."/>
            <person name="Adamski M."/>
            <person name="Cross I."/>
            <person name="Yadetie F."/>
            <person name="Muffato M."/>
            <person name="Louis A."/>
            <person name="Butcher S."/>
            <person name="Tsagkogeorga G."/>
            <person name="Konrad A."/>
            <person name="Singh S."/>
            <person name="Jensen M.F."/>
            <person name="Cong E.H."/>
            <person name="Eikeseth-Otteraa H."/>
            <person name="Noel B."/>
            <person name="Anthouard V."/>
            <person name="Porcel B.M."/>
            <person name="Kachouri-Lafond R."/>
            <person name="Nishino A."/>
            <person name="Ugolini M."/>
            <person name="Chourrout P."/>
            <person name="Nishida H."/>
            <person name="Aasland R."/>
            <person name="Huzurbazar S."/>
            <person name="Westhof E."/>
            <person name="Delsuc F."/>
            <person name="Lehrach H."/>
            <person name="Reinhardt R."/>
            <person name="Weissenbach J."/>
            <person name="Roy S.W."/>
            <person name="Artiguenave F."/>
            <person name="Postlethwait J.H."/>
            <person name="Manak J.R."/>
            <person name="Thompson E.M."/>
            <person name="Jaillon O."/>
            <person name="Du Pasquier L."/>
            <person name="Boudinot P."/>
            <person name="Liberles D.A."/>
            <person name="Volff J.N."/>
            <person name="Philippe H."/>
            <person name="Lenhard B."/>
            <person name="Roest Crollius H."/>
            <person name="Wincker P."/>
            <person name="Chourrout D."/>
        </authorList>
    </citation>
    <scope>NUCLEOTIDE SEQUENCE [LARGE SCALE GENOMIC DNA]</scope>
</reference>
<evidence type="ECO:0000313" key="8">
    <source>
        <dbReference type="Proteomes" id="UP000001307"/>
    </source>
</evidence>
<keyword evidence="1" id="KW-0645">Protease</keyword>
<dbReference type="SUPFAM" id="SSF50494">
    <property type="entry name" value="Trypsin-like serine proteases"/>
    <property type="match status" value="1"/>
</dbReference>
<organism evidence="7">
    <name type="scientific">Oikopleura dioica</name>
    <name type="common">Tunicate</name>
    <dbReference type="NCBI Taxonomy" id="34765"/>
    <lineage>
        <taxon>Eukaryota</taxon>
        <taxon>Metazoa</taxon>
        <taxon>Chordata</taxon>
        <taxon>Tunicata</taxon>
        <taxon>Appendicularia</taxon>
        <taxon>Copelata</taxon>
        <taxon>Oikopleuridae</taxon>
        <taxon>Oikopleura</taxon>
    </lineage>
</organism>
<dbReference type="Gene3D" id="2.40.10.10">
    <property type="entry name" value="Trypsin-like serine proteases"/>
    <property type="match status" value="1"/>
</dbReference>
<keyword evidence="3" id="KW-0378">Hydrolase</keyword>
<accession>E4X6E8</accession>
<evidence type="ECO:0000256" key="4">
    <source>
        <dbReference type="ARBA" id="ARBA00023157"/>
    </source>
</evidence>
<name>E4X6E8_OIKDI</name>
<dbReference type="InParanoid" id="E4X6E8"/>
<dbReference type="EMBL" id="FN653027">
    <property type="protein sequence ID" value="CBY07912.1"/>
    <property type="molecule type" value="Genomic_DNA"/>
</dbReference>
<dbReference type="InterPro" id="IPR001314">
    <property type="entry name" value="Peptidase_S1A"/>
</dbReference>
<keyword evidence="8" id="KW-1185">Reference proteome</keyword>
<protein>
    <recommendedName>
        <fullName evidence="6">Peptidase S1 domain-containing protein</fullName>
    </recommendedName>
</protein>
<evidence type="ECO:0000256" key="2">
    <source>
        <dbReference type="ARBA" id="ARBA00022729"/>
    </source>
</evidence>
<dbReference type="PANTHER" id="PTHR24253">
    <property type="entry name" value="TRANSMEMBRANE PROTEASE SERINE"/>
    <property type="match status" value="1"/>
</dbReference>
<dbReference type="GO" id="GO:0006508">
    <property type="term" value="P:proteolysis"/>
    <property type="evidence" value="ECO:0007669"/>
    <property type="project" value="UniProtKB-KW"/>
</dbReference>
<dbReference type="InterPro" id="IPR018114">
    <property type="entry name" value="TRYPSIN_HIS"/>
</dbReference>
<dbReference type="Pfam" id="PF00089">
    <property type="entry name" value="Trypsin"/>
    <property type="match status" value="1"/>
</dbReference>
<dbReference type="PROSITE" id="PS00134">
    <property type="entry name" value="TRYPSIN_HIS"/>
    <property type="match status" value="1"/>
</dbReference>
<gene>
    <name evidence="7" type="ORF">GSOID_T00003274001</name>
</gene>
<dbReference type="PRINTS" id="PR00722">
    <property type="entry name" value="CHYMOTRYPSIN"/>
</dbReference>
<dbReference type="InterPro" id="IPR009003">
    <property type="entry name" value="Peptidase_S1_PA"/>
</dbReference>
<dbReference type="GO" id="GO:0004252">
    <property type="term" value="F:serine-type endopeptidase activity"/>
    <property type="evidence" value="ECO:0007669"/>
    <property type="project" value="InterPro"/>
</dbReference>
<evidence type="ECO:0000256" key="3">
    <source>
        <dbReference type="ARBA" id="ARBA00022801"/>
    </source>
</evidence>
<dbReference type="PROSITE" id="PS50240">
    <property type="entry name" value="TRYPSIN_DOM"/>
    <property type="match status" value="1"/>
</dbReference>
<feature type="domain" description="Peptidase S1" evidence="6">
    <location>
        <begin position="122"/>
        <end position="319"/>
    </location>
</feature>
<evidence type="ECO:0000256" key="5">
    <source>
        <dbReference type="ARBA" id="ARBA00023180"/>
    </source>
</evidence>
<evidence type="ECO:0000313" key="7">
    <source>
        <dbReference type="EMBL" id="CBY07912.1"/>
    </source>
</evidence>
<sequence length="319" mass="36287">MFPKTWKGKDGDYFRVVINDKEAGVVKVQFPVLTLREITAIADDDSDVVNIFYIKNQPQISAKHIFLENWDILPAIGQCGLNFIDEEEIALISASPVHMDALPSRAEIECRQKTQTPVENRIVNGHDELQRLSPWIVSLRYKARFLKRNIVLEFFDYENNDSGSQSLGRHIAEERAHFCGGSIIGKRWIVTAAHCITDTSLFNFNFQSFHHDKAGYLKNYVEKIFVRIGTHLGYGQKNPYSSVFDGAKALNISDVVVKPEFCGWKASTSNVNRCMQRSRADDIALIRLAEDINFDKNTQPICLSRTHKIGREMCDSILS</sequence>
<dbReference type="Proteomes" id="UP000001307">
    <property type="component" value="Unassembled WGS sequence"/>
</dbReference>